<dbReference type="InterPro" id="IPR013783">
    <property type="entry name" value="Ig-like_fold"/>
</dbReference>
<dbReference type="SUPFAM" id="SSF49265">
    <property type="entry name" value="Fibronectin type III"/>
    <property type="match status" value="1"/>
</dbReference>
<evidence type="ECO:0000313" key="9">
    <source>
        <dbReference type="EMBL" id="KAK6629723.1"/>
    </source>
</evidence>
<evidence type="ECO:0000256" key="4">
    <source>
        <dbReference type="ARBA" id="ARBA00022737"/>
    </source>
</evidence>
<dbReference type="Pfam" id="PF10179">
    <property type="entry name" value="NDNF"/>
    <property type="match status" value="1"/>
</dbReference>
<keyword evidence="2" id="KW-0964">Secreted</keyword>
<keyword evidence="4" id="KW-0677">Repeat</keyword>
<reference evidence="9 10" key="1">
    <citation type="submission" date="2023-10" db="EMBL/GenBank/DDBJ databases">
        <title>Genomes of two closely related lineages of the louse Polyplax serrata with different host specificities.</title>
        <authorList>
            <person name="Martinu J."/>
            <person name="Tarabai H."/>
            <person name="Stefka J."/>
            <person name="Hypsa V."/>
        </authorList>
    </citation>
    <scope>NUCLEOTIDE SEQUENCE [LARGE SCALE GENOMIC DNA]</scope>
    <source>
        <strain evidence="9">HR10_N</strain>
    </source>
</reference>
<dbReference type="Proteomes" id="UP001372834">
    <property type="component" value="Unassembled WGS sequence"/>
</dbReference>
<evidence type="ECO:0000259" key="7">
    <source>
        <dbReference type="Pfam" id="PF10179"/>
    </source>
</evidence>
<feature type="domain" description="Neuron-derived neurotrophic factor first Fn(III)" evidence="7">
    <location>
        <begin position="135"/>
        <end position="250"/>
    </location>
</feature>
<dbReference type="AlphaFoldDB" id="A0AAN8RX29"/>
<evidence type="ECO:0000313" key="10">
    <source>
        <dbReference type="Proteomes" id="UP001372834"/>
    </source>
</evidence>
<gene>
    <name evidence="9" type="ORF">RUM43_003541</name>
</gene>
<feature type="domain" description="Protein NDNF C-terminal" evidence="8">
    <location>
        <begin position="351"/>
        <end position="533"/>
    </location>
</feature>
<name>A0AAN8RX29_POLSC</name>
<proteinExistence type="predicted"/>
<evidence type="ECO:0000256" key="2">
    <source>
        <dbReference type="ARBA" id="ARBA00022525"/>
    </source>
</evidence>
<comment type="subcellular location">
    <subcellularLocation>
        <location evidence="1">Secreted</location>
    </subcellularLocation>
</comment>
<dbReference type="GO" id="GO:0005576">
    <property type="term" value="C:extracellular region"/>
    <property type="evidence" value="ECO:0007669"/>
    <property type="project" value="UniProtKB-SubCell"/>
</dbReference>
<comment type="caution">
    <text evidence="9">The sequence shown here is derived from an EMBL/GenBank/DDBJ whole genome shotgun (WGS) entry which is preliminary data.</text>
</comment>
<accession>A0AAN8RX29</accession>
<dbReference type="InterPro" id="IPR019326">
    <property type="entry name" value="NDNF"/>
</dbReference>
<sequence length="545" mass="63774">MSKLVNALLRHETTFKFWFQYLDEENHDHNLSVTVIPCSSAIKWSFLYRTSEELKEENFTAPFENDETRWYEVESMETITIKKAKKGWYLVAFYPLGGDTLANVYVTMDNGSPHEVMVPQKTNIILTPQRGRKLKVSWKQTLLNPQNTIYCLVVNTHKEYPSLCGAQEEGPIVWGLDVPMIMNLKNFKLEKKWRVHMMSKETSMKDKNDTVIVCMDRETELTFTKLRKRVKYYFNLFAINNKTNLTVPYGKSYITYNFTLKPIMLEDGIQKTVDLRKLEGKAVFRYKVTRQTSALHFYVLACGGAVDVKVQRGKGAWKKRTIFRNDNSSISTSFSSRKERDRLPKQTRVFGYKRFRILYPSEGEQYQIKVTAPNVDELTRTKYVEVFVTSQPARKYPFPYLPDDPGLYEFKSKKTCRSVTIGWITVRDVTVNTYCVAIWENRKFVYADLFRGYFQCDLKEISRRKLAYFPLPREAAVHKHCEKMFTREKKSVTNYEISNLKPGRSYTVQVTVTKKNGRKLSYKFLKVHTKYACDTVKLPGMSESS</sequence>
<dbReference type="EMBL" id="JAWJWE010000036">
    <property type="protein sequence ID" value="KAK6629723.1"/>
    <property type="molecule type" value="Genomic_DNA"/>
</dbReference>
<dbReference type="Gene3D" id="2.60.40.10">
    <property type="entry name" value="Immunoglobulins"/>
    <property type="match status" value="1"/>
</dbReference>
<dbReference type="PANTHER" id="PTHR14619:SF3">
    <property type="entry name" value="PROTEIN NDNF"/>
    <property type="match status" value="1"/>
</dbReference>
<protein>
    <recommendedName>
        <fullName evidence="6">Protein NDNF</fullName>
    </recommendedName>
</protein>
<evidence type="ECO:0000256" key="1">
    <source>
        <dbReference type="ARBA" id="ARBA00004613"/>
    </source>
</evidence>
<evidence type="ECO:0000256" key="3">
    <source>
        <dbReference type="ARBA" id="ARBA00022729"/>
    </source>
</evidence>
<evidence type="ECO:0000256" key="5">
    <source>
        <dbReference type="ARBA" id="ARBA00023180"/>
    </source>
</evidence>
<dbReference type="InterPro" id="IPR045805">
    <property type="entry name" value="NDNF_C"/>
</dbReference>
<dbReference type="InterPro" id="IPR036116">
    <property type="entry name" value="FN3_sf"/>
</dbReference>
<dbReference type="PANTHER" id="PTHR14619">
    <property type="entry name" value="NEURON-DERIVED NEUROTROPHIC FACTOR"/>
    <property type="match status" value="1"/>
</dbReference>
<dbReference type="InterPro" id="IPR055271">
    <property type="entry name" value="NDNF_Fn(III)_1"/>
</dbReference>
<keyword evidence="3" id="KW-0732">Signal</keyword>
<evidence type="ECO:0000259" key="8">
    <source>
        <dbReference type="Pfam" id="PF19433"/>
    </source>
</evidence>
<dbReference type="Pfam" id="PF19433">
    <property type="entry name" value="NDNF_C"/>
    <property type="match status" value="1"/>
</dbReference>
<organism evidence="9 10">
    <name type="scientific">Polyplax serrata</name>
    <name type="common">Common mouse louse</name>
    <dbReference type="NCBI Taxonomy" id="468196"/>
    <lineage>
        <taxon>Eukaryota</taxon>
        <taxon>Metazoa</taxon>
        <taxon>Ecdysozoa</taxon>
        <taxon>Arthropoda</taxon>
        <taxon>Hexapoda</taxon>
        <taxon>Insecta</taxon>
        <taxon>Pterygota</taxon>
        <taxon>Neoptera</taxon>
        <taxon>Paraneoptera</taxon>
        <taxon>Psocodea</taxon>
        <taxon>Troctomorpha</taxon>
        <taxon>Phthiraptera</taxon>
        <taxon>Anoplura</taxon>
        <taxon>Polyplacidae</taxon>
        <taxon>Polyplax</taxon>
    </lineage>
</organism>
<evidence type="ECO:0000256" key="6">
    <source>
        <dbReference type="ARBA" id="ARBA00024096"/>
    </source>
</evidence>
<keyword evidence="5" id="KW-0325">Glycoprotein</keyword>